<dbReference type="InterPro" id="IPR020802">
    <property type="entry name" value="TesA-like"/>
</dbReference>
<reference evidence="5 6" key="1">
    <citation type="submission" date="2015-07" db="EMBL/GenBank/DDBJ databases">
        <authorList>
            <person name="Ju K.-S."/>
            <person name="Doroghazi J.R."/>
            <person name="Metcalf W.W."/>
        </authorList>
    </citation>
    <scope>NUCLEOTIDE SEQUENCE [LARGE SCALE GENOMIC DNA]</scope>
    <source>
        <strain evidence="5 6">NRRL B-3589</strain>
    </source>
</reference>
<protein>
    <recommendedName>
        <fullName evidence="4">Carrier domain-containing protein</fullName>
    </recommendedName>
</protein>
<evidence type="ECO:0000313" key="6">
    <source>
        <dbReference type="Proteomes" id="UP000037020"/>
    </source>
</evidence>
<evidence type="ECO:0000256" key="1">
    <source>
        <dbReference type="ARBA" id="ARBA00022450"/>
    </source>
</evidence>
<evidence type="ECO:0000313" key="5">
    <source>
        <dbReference type="EMBL" id="KOG86879.1"/>
    </source>
</evidence>
<dbReference type="PROSITE" id="PS50075">
    <property type="entry name" value="CARRIER"/>
    <property type="match status" value="1"/>
</dbReference>
<dbReference type="InterPro" id="IPR001031">
    <property type="entry name" value="Thioesterase"/>
</dbReference>
<gene>
    <name evidence="5" type="ORF">ADK38_28565</name>
</gene>
<dbReference type="SMART" id="SM00824">
    <property type="entry name" value="PKS_TE"/>
    <property type="match status" value="1"/>
</dbReference>
<evidence type="ECO:0000256" key="3">
    <source>
        <dbReference type="SAM" id="MobiDB-lite"/>
    </source>
</evidence>
<dbReference type="InterPro" id="IPR029058">
    <property type="entry name" value="AB_hydrolase_fold"/>
</dbReference>
<evidence type="ECO:0000259" key="4">
    <source>
        <dbReference type="PROSITE" id="PS50075"/>
    </source>
</evidence>
<proteinExistence type="predicted"/>
<dbReference type="Pfam" id="PF00975">
    <property type="entry name" value="Thioesterase"/>
    <property type="match status" value="1"/>
</dbReference>
<feature type="region of interest" description="Disordered" evidence="3">
    <location>
        <begin position="1"/>
        <end position="21"/>
    </location>
</feature>
<keyword evidence="1" id="KW-0596">Phosphopantetheine</keyword>
<dbReference type="SMART" id="SM00823">
    <property type="entry name" value="PKS_PP"/>
    <property type="match status" value="1"/>
</dbReference>
<dbReference type="InterPro" id="IPR020806">
    <property type="entry name" value="PKS_PP-bd"/>
</dbReference>
<evidence type="ECO:0000256" key="2">
    <source>
        <dbReference type="ARBA" id="ARBA00022553"/>
    </source>
</evidence>
<dbReference type="SUPFAM" id="SSF53474">
    <property type="entry name" value="alpha/beta-Hydrolases"/>
    <property type="match status" value="1"/>
</dbReference>
<dbReference type="Pfam" id="PF00550">
    <property type="entry name" value="PP-binding"/>
    <property type="match status" value="1"/>
</dbReference>
<dbReference type="EMBL" id="LGUT01002567">
    <property type="protein sequence ID" value="KOG86879.1"/>
    <property type="molecule type" value="Genomic_DNA"/>
</dbReference>
<feature type="compositionally biased region" description="Polar residues" evidence="3">
    <location>
        <begin position="11"/>
        <end position="21"/>
    </location>
</feature>
<dbReference type="PANTHER" id="PTHR44845:SF6">
    <property type="entry name" value="BETA-ALANINE-ACTIVATING ENZYME"/>
    <property type="match status" value="1"/>
</dbReference>
<feature type="domain" description="Carrier" evidence="4">
    <location>
        <begin position="17"/>
        <end position="92"/>
    </location>
</feature>
<dbReference type="RefSeq" id="WP_030888889.1">
    <property type="nucleotide sequence ID" value="NZ_JBIRHZ010000016.1"/>
</dbReference>
<dbReference type="InterPro" id="IPR009081">
    <property type="entry name" value="PP-bd_ACP"/>
</dbReference>
<name>A0ABR5J0I2_9ACTN</name>
<dbReference type="InterPro" id="IPR036736">
    <property type="entry name" value="ACP-like_sf"/>
</dbReference>
<accession>A0ABR5J0I2</accession>
<dbReference type="Proteomes" id="UP000037020">
    <property type="component" value="Unassembled WGS sequence"/>
</dbReference>
<keyword evidence="6" id="KW-1185">Reference proteome</keyword>
<dbReference type="SUPFAM" id="SSF47336">
    <property type="entry name" value="ACP-like"/>
    <property type="match status" value="1"/>
</dbReference>
<dbReference type="PANTHER" id="PTHR44845">
    <property type="entry name" value="CARRIER DOMAIN-CONTAINING PROTEIN"/>
    <property type="match status" value="1"/>
</dbReference>
<keyword evidence="2" id="KW-0597">Phosphoprotein</keyword>
<dbReference type="Gene3D" id="3.40.50.1820">
    <property type="entry name" value="alpha/beta hydrolase"/>
    <property type="match status" value="1"/>
</dbReference>
<comment type="caution">
    <text evidence="5">The sequence shown here is derived from an EMBL/GenBank/DDBJ whole genome shotgun (WGS) entry which is preliminary data.</text>
</comment>
<sequence>MTDTVRARESAGSSYRSPRTPQEHTLCSLFAEAANRDRVGIDDDFFDIGGDSLSVVILVEAIRETLGVDIALDTVYENPTVAALAGRCEVPADAGAALDVLLPLRTIGTAQPLFCVHPGTGLSWGYSGLLRHLRDRPLYALQSRALSGGALPGSVGEMADDYVQQIRKVRPHGPYHLLGWSFGGRVAFEAAVRLRRAGENVATLALLDSAPPPKERRAFPADGESDGFVLENAIKRYFLVMLGELDDEAESPGATDRPPDAGELDLEALRGELAAAGSPYGFLGQDTFRHMFEAHRRHYVLSRQYVPGERFNGPMAYFSATQGEQNGRRGENWQPFVHGPVTEYPVDCTHLEMTRPAPLKRIAGVLARLLAEH</sequence>
<organism evidence="5 6">
    <name type="scientific">Streptomyces varsoviensis</name>
    <dbReference type="NCBI Taxonomy" id="67373"/>
    <lineage>
        <taxon>Bacteria</taxon>
        <taxon>Bacillati</taxon>
        <taxon>Actinomycetota</taxon>
        <taxon>Actinomycetes</taxon>
        <taxon>Kitasatosporales</taxon>
        <taxon>Streptomycetaceae</taxon>
        <taxon>Streptomyces</taxon>
    </lineage>
</organism>